<dbReference type="SUPFAM" id="SSF53187">
    <property type="entry name" value="Zn-dependent exopeptidases"/>
    <property type="match status" value="1"/>
</dbReference>
<evidence type="ECO:0000313" key="1">
    <source>
        <dbReference type="EMBL" id="SVE18000.1"/>
    </source>
</evidence>
<accession>A0A383BDX6</accession>
<sequence>MTMRKALTIAVATLSSTTAPQAQQDDTRLLITGDAILGNQGFELLQDMTTRFQARLAGTPGNAKSMDYLEARLQELGIRTHRERFDIPG</sequence>
<dbReference type="AlphaFoldDB" id="A0A383BDX6"/>
<organism evidence="1">
    <name type="scientific">marine metagenome</name>
    <dbReference type="NCBI Taxonomy" id="408172"/>
    <lineage>
        <taxon>unclassified sequences</taxon>
        <taxon>metagenomes</taxon>
        <taxon>ecological metagenomes</taxon>
    </lineage>
</organism>
<protein>
    <submittedName>
        <fullName evidence="1">Uncharacterized protein</fullName>
    </submittedName>
</protein>
<reference evidence="1" key="1">
    <citation type="submission" date="2018-05" db="EMBL/GenBank/DDBJ databases">
        <authorList>
            <person name="Lanie J.A."/>
            <person name="Ng W.-L."/>
            <person name="Kazmierczak K.M."/>
            <person name="Andrzejewski T.M."/>
            <person name="Davidsen T.M."/>
            <person name="Wayne K.J."/>
            <person name="Tettelin H."/>
            <person name="Glass J.I."/>
            <person name="Rusch D."/>
            <person name="Podicherti R."/>
            <person name="Tsui H.-C.T."/>
            <person name="Winkler M.E."/>
        </authorList>
    </citation>
    <scope>NUCLEOTIDE SEQUENCE</scope>
</reference>
<gene>
    <name evidence="1" type="ORF">METZ01_LOCUS470854</name>
</gene>
<feature type="non-terminal residue" evidence="1">
    <location>
        <position position="89"/>
    </location>
</feature>
<dbReference type="Gene3D" id="3.40.630.10">
    <property type="entry name" value="Zn peptidases"/>
    <property type="match status" value="1"/>
</dbReference>
<name>A0A383BDX6_9ZZZZ</name>
<dbReference type="EMBL" id="UINC01199525">
    <property type="protein sequence ID" value="SVE18000.1"/>
    <property type="molecule type" value="Genomic_DNA"/>
</dbReference>
<proteinExistence type="predicted"/>